<dbReference type="Proteomes" id="UP000324222">
    <property type="component" value="Unassembled WGS sequence"/>
</dbReference>
<proteinExistence type="predicted"/>
<evidence type="ECO:0000313" key="2">
    <source>
        <dbReference type="Proteomes" id="UP000324222"/>
    </source>
</evidence>
<comment type="caution">
    <text evidence="1">The sequence shown here is derived from an EMBL/GenBank/DDBJ whole genome shotgun (WGS) entry which is preliminary data.</text>
</comment>
<keyword evidence="2" id="KW-1185">Reference proteome</keyword>
<organism evidence="1 2">
    <name type="scientific">Portunus trituberculatus</name>
    <name type="common">Swimming crab</name>
    <name type="synonym">Neptunus trituberculatus</name>
    <dbReference type="NCBI Taxonomy" id="210409"/>
    <lineage>
        <taxon>Eukaryota</taxon>
        <taxon>Metazoa</taxon>
        <taxon>Ecdysozoa</taxon>
        <taxon>Arthropoda</taxon>
        <taxon>Crustacea</taxon>
        <taxon>Multicrustacea</taxon>
        <taxon>Malacostraca</taxon>
        <taxon>Eumalacostraca</taxon>
        <taxon>Eucarida</taxon>
        <taxon>Decapoda</taxon>
        <taxon>Pleocyemata</taxon>
        <taxon>Brachyura</taxon>
        <taxon>Eubrachyura</taxon>
        <taxon>Portunoidea</taxon>
        <taxon>Portunidae</taxon>
        <taxon>Portuninae</taxon>
        <taxon>Portunus</taxon>
    </lineage>
</organism>
<protein>
    <submittedName>
        <fullName evidence="1">Uncharacterized protein</fullName>
    </submittedName>
</protein>
<reference evidence="1 2" key="1">
    <citation type="submission" date="2019-05" db="EMBL/GenBank/DDBJ databases">
        <title>Another draft genome of Portunus trituberculatus and its Hox gene families provides insights of decapod evolution.</title>
        <authorList>
            <person name="Jeong J.-H."/>
            <person name="Song I."/>
            <person name="Kim S."/>
            <person name="Choi T."/>
            <person name="Kim D."/>
            <person name="Ryu S."/>
            <person name="Kim W."/>
        </authorList>
    </citation>
    <scope>NUCLEOTIDE SEQUENCE [LARGE SCALE GENOMIC DNA]</scope>
    <source>
        <tissue evidence="1">Muscle</tissue>
    </source>
</reference>
<name>A0A5B7DZU2_PORTR</name>
<gene>
    <name evidence="1" type="ORF">E2C01_020170</name>
</gene>
<dbReference type="EMBL" id="VSRR010001681">
    <property type="protein sequence ID" value="MPC27018.1"/>
    <property type="molecule type" value="Genomic_DNA"/>
</dbReference>
<evidence type="ECO:0000313" key="1">
    <source>
        <dbReference type="EMBL" id="MPC27018.1"/>
    </source>
</evidence>
<dbReference type="AlphaFoldDB" id="A0A5B7DZU2"/>
<sequence>MAGGGTKCTNYIYGNDRSNSGLLTDEVDGLVEVLPEVLVPGVHGGQRLVADAGVLVVAGHVLGVPGVADVKEGKDLGCLGLLNGGLITRGGRNAAHAHADTHAHAVVVGVVGGHKVRVHHFILGAHEGILAQLGVGALEGLEAACGRKREKKNNVRDTALRPYVITGLKS</sequence>
<accession>A0A5B7DZU2</accession>